<keyword evidence="2" id="KW-1185">Reference proteome</keyword>
<dbReference type="AlphaFoldDB" id="A0A484GKE9"/>
<dbReference type="EMBL" id="QWLN02006661">
    <property type="protein sequence ID" value="TEA36277.1"/>
    <property type="molecule type" value="Genomic_DNA"/>
</dbReference>
<protein>
    <submittedName>
        <fullName evidence="1">Uncharacterized protein</fullName>
    </submittedName>
</protein>
<evidence type="ECO:0000313" key="2">
    <source>
        <dbReference type="Proteomes" id="UP000295264"/>
    </source>
</evidence>
<organism evidence="1 2">
    <name type="scientific">Sousa chinensis</name>
    <name type="common">Indo-pacific humpbacked dolphin</name>
    <name type="synonym">Steno chinensis</name>
    <dbReference type="NCBI Taxonomy" id="103600"/>
    <lineage>
        <taxon>Eukaryota</taxon>
        <taxon>Metazoa</taxon>
        <taxon>Chordata</taxon>
        <taxon>Craniata</taxon>
        <taxon>Vertebrata</taxon>
        <taxon>Euteleostomi</taxon>
        <taxon>Mammalia</taxon>
        <taxon>Eutheria</taxon>
        <taxon>Laurasiatheria</taxon>
        <taxon>Artiodactyla</taxon>
        <taxon>Whippomorpha</taxon>
        <taxon>Cetacea</taxon>
        <taxon>Odontoceti</taxon>
        <taxon>Delphinidae</taxon>
        <taxon>Sousa</taxon>
    </lineage>
</organism>
<proteinExistence type="predicted"/>
<evidence type="ECO:0000313" key="1">
    <source>
        <dbReference type="EMBL" id="TEA36277.1"/>
    </source>
</evidence>
<accession>A0A484GKE9</accession>
<name>A0A484GKE9_SOUCH</name>
<reference evidence="1 2" key="1">
    <citation type="journal article" date="2018" name="Genomics">
        <title>Molecular footprints of inshore aquatic adaptation in Indo-Pacific humpback dolphin (Sousa chinensis).</title>
        <authorList>
            <person name="Ming Y."/>
            <person name="Jian J."/>
            <person name="Yu F."/>
            <person name="Yu X."/>
            <person name="Wang J."/>
            <person name="Liu W."/>
        </authorList>
    </citation>
    <scope>NUCLEOTIDE SEQUENCE [LARGE SCALE GENOMIC DNA]</scope>
    <source>
        <strain evidence="1">MY-2018</strain>
        <tissue evidence="1">Skin</tissue>
    </source>
</reference>
<comment type="caution">
    <text evidence="1">The sequence shown here is derived from an EMBL/GenBank/DDBJ whole genome shotgun (WGS) entry which is preliminary data.</text>
</comment>
<gene>
    <name evidence="1" type="ORF">DBR06_SOUSAS5910001</name>
</gene>
<sequence length="17" mass="1923">MMFPLSRNALSTVDLNN</sequence>
<dbReference type="Proteomes" id="UP000295264">
    <property type="component" value="Unassembled WGS sequence"/>
</dbReference>
<feature type="non-terminal residue" evidence="1">
    <location>
        <position position="17"/>
    </location>
</feature>